<name>A0ACB8TUP5_9APHY</name>
<evidence type="ECO:0000313" key="2">
    <source>
        <dbReference type="Proteomes" id="UP001055072"/>
    </source>
</evidence>
<organism evidence="1 2">
    <name type="scientific">Irpex rosettiformis</name>
    <dbReference type="NCBI Taxonomy" id="378272"/>
    <lineage>
        <taxon>Eukaryota</taxon>
        <taxon>Fungi</taxon>
        <taxon>Dikarya</taxon>
        <taxon>Basidiomycota</taxon>
        <taxon>Agaricomycotina</taxon>
        <taxon>Agaricomycetes</taxon>
        <taxon>Polyporales</taxon>
        <taxon>Irpicaceae</taxon>
        <taxon>Irpex</taxon>
    </lineage>
</organism>
<reference evidence="1" key="1">
    <citation type="journal article" date="2021" name="Environ. Microbiol.">
        <title>Gene family expansions and transcriptome signatures uncover fungal adaptations to wood decay.</title>
        <authorList>
            <person name="Hage H."/>
            <person name="Miyauchi S."/>
            <person name="Viragh M."/>
            <person name="Drula E."/>
            <person name="Min B."/>
            <person name="Chaduli D."/>
            <person name="Navarro D."/>
            <person name="Favel A."/>
            <person name="Norest M."/>
            <person name="Lesage-Meessen L."/>
            <person name="Balint B."/>
            <person name="Merenyi Z."/>
            <person name="de Eugenio L."/>
            <person name="Morin E."/>
            <person name="Martinez A.T."/>
            <person name="Baldrian P."/>
            <person name="Stursova M."/>
            <person name="Martinez M.J."/>
            <person name="Novotny C."/>
            <person name="Magnuson J.K."/>
            <person name="Spatafora J.W."/>
            <person name="Maurice S."/>
            <person name="Pangilinan J."/>
            <person name="Andreopoulos W."/>
            <person name="LaButti K."/>
            <person name="Hundley H."/>
            <person name="Na H."/>
            <person name="Kuo A."/>
            <person name="Barry K."/>
            <person name="Lipzen A."/>
            <person name="Henrissat B."/>
            <person name="Riley R."/>
            <person name="Ahrendt S."/>
            <person name="Nagy L.G."/>
            <person name="Grigoriev I.V."/>
            <person name="Martin F."/>
            <person name="Rosso M.N."/>
        </authorList>
    </citation>
    <scope>NUCLEOTIDE SEQUENCE</scope>
    <source>
        <strain evidence="1">CBS 384.51</strain>
    </source>
</reference>
<dbReference type="Proteomes" id="UP001055072">
    <property type="component" value="Unassembled WGS sequence"/>
</dbReference>
<proteinExistence type="predicted"/>
<evidence type="ECO:0000313" key="1">
    <source>
        <dbReference type="EMBL" id="KAI0085758.1"/>
    </source>
</evidence>
<gene>
    <name evidence="1" type="ORF">BDY19DRAFT_896066</name>
</gene>
<sequence>MAVYNITRSVTELLDEHKDSPPSFSIQLYPEHWTLNSGPKFLYNNQVASLLDDVRAQRIPTDFLELFDSAGLPFYDGYMIVELLDYRPPKGKDPLLEEPVASHVVLSPHSETLWQDICLLNKKYGASWTDQDALEVESKILMATSPPLCLDPNPRLTRVANNLLRVSVPSTPLSLKRKAAAMEEEEEESERARRIKIMQYMNPRVNRSTAPR</sequence>
<accession>A0ACB8TUP5</accession>
<protein>
    <submittedName>
        <fullName evidence="1">Spt20 family-domain-containing protein</fullName>
    </submittedName>
</protein>
<dbReference type="EMBL" id="MU274928">
    <property type="protein sequence ID" value="KAI0085758.1"/>
    <property type="molecule type" value="Genomic_DNA"/>
</dbReference>
<keyword evidence="2" id="KW-1185">Reference proteome</keyword>
<comment type="caution">
    <text evidence="1">The sequence shown here is derived from an EMBL/GenBank/DDBJ whole genome shotgun (WGS) entry which is preliminary data.</text>
</comment>